<dbReference type="RefSeq" id="WP_345149530.1">
    <property type="nucleotide sequence ID" value="NZ_BAABEO010000009.1"/>
</dbReference>
<reference evidence="4" key="1">
    <citation type="journal article" date="2019" name="Int. J. Syst. Evol. Microbiol.">
        <title>The Global Catalogue of Microorganisms (GCM) 10K type strain sequencing project: providing services to taxonomists for standard genome sequencing and annotation.</title>
        <authorList>
            <consortium name="The Broad Institute Genomics Platform"/>
            <consortium name="The Broad Institute Genome Sequencing Center for Infectious Disease"/>
            <person name="Wu L."/>
            <person name="Ma J."/>
        </authorList>
    </citation>
    <scope>NUCLEOTIDE SEQUENCE [LARGE SCALE GENOMIC DNA]</scope>
    <source>
        <strain evidence="4">JCM 30742</strain>
    </source>
</reference>
<evidence type="ECO:0000313" key="4">
    <source>
        <dbReference type="Proteomes" id="UP001500752"/>
    </source>
</evidence>
<gene>
    <name evidence="3" type="ORF">GCM10023081_13770</name>
</gene>
<keyword evidence="4" id="KW-1185">Reference proteome</keyword>
<feature type="domain" description="Fumarylacetoacetase-like C-terminal" evidence="2">
    <location>
        <begin position="80"/>
        <end position="295"/>
    </location>
</feature>
<dbReference type="Proteomes" id="UP001500752">
    <property type="component" value="Unassembled WGS sequence"/>
</dbReference>
<evidence type="ECO:0000256" key="1">
    <source>
        <dbReference type="ARBA" id="ARBA00022723"/>
    </source>
</evidence>
<proteinExistence type="predicted"/>
<dbReference type="InterPro" id="IPR036663">
    <property type="entry name" value="Fumarylacetoacetase_C_sf"/>
</dbReference>
<name>A0ABP7C1L0_9MICC</name>
<accession>A0ABP7C1L0</accession>
<dbReference type="PANTHER" id="PTHR11820">
    <property type="entry name" value="ACYLPYRUVASE"/>
    <property type="match status" value="1"/>
</dbReference>
<dbReference type="Gene3D" id="3.90.850.10">
    <property type="entry name" value="Fumarylacetoacetase-like, C-terminal domain"/>
    <property type="match status" value="1"/>
</dbReference>
<dbReference type="PANTHER" id="PTHR11820:SF7">
    <property type="entry name" value="ACYLPYRUVASE FAHD1, MITOCHONDRIAL"/>
    <property type="match status" value="1"/>
</dbReference>
<evidence type="ECO:0000259" key="2">
    <source>
        <dbReference type="Pfam" id="PF01557"/>
    </source>
</evidence>
<dbReference type="SUPFAM" id="SSF56529">
    <property type="entry name" value="FAH"/>
    <property type="match status" value="1"/>
</dbReference>
<dbReference type="Pfam" id="PF01557">
    <property type="entry name" value="FAA_hydrolase"/>
    <property type="match status" value="1"/>
</dbReference>
<protein>
    <recommendedName>
        <fullName evidence="2">Fumarylacetoacetase-like C-terminal domain-containing protein</fullName>
    </recommendedName>
</protein>
<keyword evidence="1" id="KW-0479">Metal-binding</keyword>
<dbReference type="EMBL" id="BAABEO010000009">
    <property type="protein sequence ID" value="GAA3676731.1"/>
    <property type="molecule type" value="Genomic_DNA"/>
</dbReference>
<dbReference type="InterPro" id="IPR011234">
    <property type="entry name" value="Fumarylacetoacetase-like_C"/>
</dbReference>
<evidence type="ECO:0000313" key="3">
    <source>
        <dbReference type="EMBL" id="GAA3676731.1"/>
    </source>
</evidence>
<sequence length="300" mass="31759">MSSWSLTTCLPDPADPARRSAAIRRGDGSLAVPEVLRPYAGLIDAVADWDRLAPELRALDVAALEPVAGEELLSLGHPRKVLCVGANYRDHVAEMGVTEIPDGWEPYFFLVPPTTSLVGDGGEVLIPADPSYRVDWEAELAIVIGRGGRDIPAATALEHVAGYACFNDVTARGLLARRVTIAAPFAFDWTASKGLDNFSPLGAVTPSWLVPDPSDLGIRCLVNGEVKQDGSTADLIAGLAEIIAAASRLWTLEPGDVIATGTPAGVGHTRGERLVDGDVVRVEITGLAPLTNTVRERTQD</sequence>
<organism evidence="3 4">
    <name type="scientific">Arthrobacter ginkgonis</name>
    <dbReference type="NCBI Taxonomy" id="1630594"/>
    <lineage>
        <taxon>Bacteria</taxon>
        <taxon>Bacillati</taxon>
        <taxon>Actinomycetota</taxon>
        <taxon>Actinomycetes</taxon>
        <taxon>Micrococcales</taxon>
        <taxon>Micrococcaceae</taxon>
        <taxon>Arthrobacter</taxon>
    </lineage>
</organism>
<comment type="caution">
    <text evidence="3">The sequence shown here is derived from an EMBL/GenBank/DDBJ whole genome shotgun (WGS) entry which is preliminary data.</text>
</comment>